<gene>
    <name evidence="2" type="ORF">V6N12_034951</name>
</gene>
<evidence type="ECO:0000256" key="1">
    <source>
        <dbReference type="SAM" id="MobiDB-lite"/>
    </source>
</evidence>
<feature type="region of interest" description="Disordered" evidence="1">
    <location>
        <begin position="63"/>
        <end position="134"/>
    </location>
</feature>
<evidence type="ECO:0000313" key="2">
    <source>
        <dbReference type="EMBL" id="KAK8508849.1"/>
    </source>
</evidence>
<keyword evidence="3" id="KW-1185">Reference proteome</keyword>
<dbReference type="Proteomes" id="UP001472677">
    <property type="component" value="Unassembled WGS sequence"/>
</dbReference>
<dbReference type="EMBL" id="JBBPBM010000097">
    <property type="protein sequence ID" value="KAK8508849.1"/>
    <property type="molecule type" value="Genomic_DNA"/>
</dbReference>
<name>A0ABR2BNY3_9ROSI</name>
<feature type="compositionally biased region" description="Basic and acidic residues" evidence="1">
    <location>
        <begin position="114"/>
        <end position="127"/>
    </location>
</feature>
<organism evidence="2 3">
    <name type="scientific">Hibiscus sabdariffa</name>
    <name type="common">roselle</name>
    <dbReference type="NCBI Taxonomy" id="183260"/>
    <lineage>
        <taxon>Eukaryota</taxon>
        <taxon>Viridiplantae</taxon>
        <taxon>Streptophyta</taxon>
        <taxon>Embryophyta</taxon>
        <taxon>Tracheophyta</taxon>
        <taxon>Spermatophyta</taxon>
        <taxon>Magnoliopsida</taxon>
        <taxon>eudicotyledons</taxon>
        <taxon>Gunneridae</taxon>
        <taxon>Pentapetalae</taxon>
        <taxon>rosids</taxon>
        <taxon>malvids</taxon>
        <taxon>Malvales</taxon>
        <taxon>Malvaceae</taxon>
        <taxon>Malvoideae</taxon>
        <taxon>Hibiscus</taxon>
    </lineage>
</organism>
<feature type="region of interest" description="Disordered" evidence="1">
    <location>
        <begin position="1"/>
        <end position="25"/>
    </location>
</feature>
<proteinExistence type="predicted"/>
<reference evidence="2 3" key="1">
    <citation type="journal article" date="2024" name="G3 (Bethesda)">
        <title>Genome assembly of Hibiscus sabdariffa L. provides insights into metabolisms of medicinal natural products.</title>
        <authorList>
            <person name="Kim T."/>
        </authorList>
    </citation>
    <scope>NUCLEOTIDE SEQUENCE [LARGE SCALE GENOMIC DNA]</scope>
    <source>
        <strain evidence="2">TK-2024</strain>
        <tissue evidence="2">Old leaves</tissue>
    </source>
</reference>
<accession>A0ABR2BNY3</accession>
<feature type="compositionally biased region" description="Acidic residues" evidence="1">
    <location>
        <begin position="103"/>
        <end position="113"/>
    </location>
</feature>
<comment type="caution">
    <text evidence="2">The sequence shown here is derived from an EMBL/GenBank/DDBJ whole genome shotgun (WGS) entry which is preliminary data.</text>
</comment>
<evidence type="ECO:0000313" key="3">
    <source>
        <dbReference type="Proteomes" id="UP001472677"/>
    </source>
</evidence>
<protein>
    <submittedName>
        <fullName evidence="2">Uncharacterized protein</fullName>
    </submittedName>
</protein>
<sequence length="134" mass="14101">MVETSKPVCVEPGVEDGDDGPRGSEAVVADKEGASAVAPCVSVEEEPVVLPVPGTMENQESVVMESAAGNEEEHLSNDSETVDDERNVSIDEASQQNIVGEATSEDDVEQESMGEDHDLDQSEHLEVSEGSSSV</sequence>